<gene>
    <name evidence="2" type="ordered locus">Lbys_1341</name>
</gene>
<organism evidence="2 3">
    <name type="scientific">Leadbetterella byssophila (strain DSM 17132 / JCM 16389 / KACC 11308 / NBRC 106382 / 4M15)</name>
    <dbReference type="NCBI Taxonomy" id="649349"/>
    <lineage>
        <taxon>Bacteria</taxon>
        <taxon>Pseudomonadati</taxon>
        <taxon>Bacteroidota</taxon>
        <taxon>Cytophagia</taxon>
        <taxon>Cytophagales</taxon>
        <taxon>Leadbetterellaceae</taxon>
        <taxon>Leadbetterella</taxon>
    </lineage>
</organism>
<dbReference type="Pfam" id="PF21956">
    <property type="entry name" value="DUF6922"/>
    <property type="match status" value="1"/>
</dbReference>
<dbReference type="Proteomes" id="UP000007435">
    <property type="component" value="Chromosome"/>
</dbReference>
<accession>E4RVJ6</accession>
<dbReference type="STRING" id="649349.Lbys_1341"/>
<protein>
    <recommendedName>
        <fullName evidence="1">DUF6922 domain-containing protein</fullName>
    </recommendedName>
</protein>
<dbReference type="eggNOG" id="ENOG5032SM9">
    <property type="taxonomic scope" value="Bacteria"/>
</dbReference>
<evidence type="ECO:0000313" key="3">
    <source>
        <dbReference type="Proteomes" id="UP000007435"/>
    </source>
</evidence>
<name>E4RVJ6_LEAB4</name>
<dbReference type="OrthoDB" id="1364214at2"/>
<evidence type="ECO:0000259" key="1">
    <source>
        <dbReference type="Pfam" id="PF21956"/>
    </source>
</evidence>
<evidence type="ECO:0000313" key="2">
    <source>
        <dbReference type="EMBL" id="ADQ17060.1"/>
    </source>
</evidence>
<keyword evidence="3" id="KW-1185">Reference proteome</keyword>
<dbReference type="EMBL" id="CP002305">
    <property type="protein sequence ID" value="ADQ17060.1"/>
    <property type="molecule type" value="Genomic_DNA"/>
</dbReference>
<dbReference type="InterPro" id="IPR053830">
    <property type="entry name" value="DUF6922"/>
</dbReference>
<feature type="domain" description="DUF6922" evidence="1">
    <location>
        <begin position="13"/>
        <end position="63"/>
    </location>
</feature>
<dbReference type="AlphaFoldDB" id="E4RVJ6"/>
<sequence length="103" mass="12573">MEAFKISDRPTLAPKWFWDMDYERIDWQASYKSIIARIIERGGPEHWEELIRFYGREKVLKALKSEIVFLPDYAIEKVSVYFRIEKEEMLCYIRKRSKPGHWI</sequence>
<reference key="1">
    <citation type="submission" date="2010-11" db="EMBL/GenBank/DDBJ databases">
        <title>The complete genome of Leadbetterella byssophila DSM 17132.</title>
        <authorList>
            <consortium name="US DOE Joint Genome Institute (JGI-PGF)"/>
            <person name="Lucas S."/>
            <person name="Copeland A."/>
            <person name="Lapidus A."/>
            <person name="Glavina del Rio T."/>
            <person name="Dalin E."/>
            <person name="Tice H."/>
            <person name="Bruce D."/>
            <person name="Goodwin L."/>
            <person name="Pitluck S."/>
            <person name="Kyrpides N."/>
            <person name="Mavromatis K."/>
            <person name="Ivanova N."/>
            <person name="Teshima H."/>
            <person name="Brettin T."/>
            <person name="Detter J.C."/>
            <person name="Han C."/>
            <person name="Tapia R."/>
            <person name="Land M."/>
            <person name="Hauser L."/>
            <person name="Markowitz V."/>
            <person name="Cheng J.-F."/>
            <person name="Hugenholtz P."/>
            <person name="Woyke T."/>
            <person name="Wu D."/>
            <person name="Tindall B."/>
            <person name="Pomrenke H.G."/>
            <person name="Brambilla E."/>
            <person name="Klenk H.-P."/>
            <person name="Eisen J.A."/>
        </authorList>
    </citation>
    <scope>NUCLEOTIDE SEQUENCE [LARGE SCALE GENOMIC DNA]</scope>
    <source>
        <strain>DSM 17132</strain>
    </source>
</reference>
<reference evidence="2 3" key="2">
    <citation type="journal article" date="2011" name="Stand. Genomic Sci.">
        <title>Complete genome sequence of Leadbetterella byssophila type strain (4M15).</title>
        <authorList>
            <person name="Abt B."/>
            <person name="Teshima H."/>
            <person name="Lucas S."/>
            <person name="Lapidus A."/>
            <person name="Del Rio T.G."/>
            <person name="Nolan M."/>
            <person name="Tice H."/>
            <person name="Cheng J.F."/>
            <person name="Pitluck S."/>
            <person name="Liolios K."/>
            <person name="Pagani I."/>
            <person name="Ivanova N."/>
            <person name="Mavromatis K."/>
            <person name="Pati A."/>
            <person name="Tapia R."/>
            <person name="Han C."/>
            <person name="Goodwin L."/>
            <person name="Chen A."/>
            <person name="Palaniappan K."/>
            <person name="Land M."/>
            <person name="Hauser L."/>
            <person name="Chang Y.J."/>
            <person name="Jeffries C.D."/>
            <person name="Rohde M."/>
            <person name="Goker M."/>
            <person name="Tindall B.J."/>
            <person name="Detter J.C."/>
            <person name="Woyke T."/>
            <person name="Bristow J."/>
            <person name="Eisen J.A."/>
            <person name="Markowitz V."/>
            <person name="Hugenholtz P."/>
            <person name="Klenk H.P."/>
            <person name="Kyrpides N.C."/>
        </authorList>
    </citation>
    <scope>NUCLEOTIDE SEQUENCE [LARGE SCALE GENOMIC DNA]</scope>
    <source>
        <strain evidence="3">DSM 17132 / JCM 16389 / KACC 11308 / NBRC 106382 / 4M15</strain>
    </source>
</reference>
<dbReference type="RefSeq" id="WP_013408109.1">
    <property type="nucleotide sequence ID" value="NC_014655.1"/>
</dbReference>
<dbReference type="KEGG" id="lby:Lbys_1341"/>
<dbReference type="HOGENOM" id="CLU_153917_0_0_10"/>
<proteinExistence type="predicted"/>